<keyword evidence="3" id="KW-0809">Transit peptide</keyword>
<name>A0A1U8AED4_NELNU</name>
<evidence type="ECO:0000256" key="3">
    <source>
        <dbReference type="ARBA" id="ARBA00022946"/>
    </source>
</evidence>
<keyword evidence="5" id="KW-1185">Reference proteome</keyword>
<feature type="domain" description="Plastid lipid-associated protein/fibrillin conserved" evidence="4">
    <location>
        <begin position="61"/>
        <end position="232"/>
    </location>
</feature>
<dbReference type="Pfam" id="PF04755">
    <property type="entry name" value="PAP_fibrillin"/>
    <property type="match status" value="1"/>
</dbReference>
<dbReference type="PANTHER" id="PTHR31906">
    <property type="entry name" value="PLASTID-LIPID-ASSOCIATED PROTEIN 4, CHLOROPLASTIC-RELATED"/>
    <property type="match status" value="1"/>
</dbReference>
<dbReference type="Proteomes" id="UP000189703">
    <property type="component" value="Unplaced"/>
</dbReference>
<accession>A0A1U8AED4</accession>
<evidence type="ECO:0000313" key="6">
    <source>
        <dbReference type="RefSeq" id="XP_010265927.1"/>
    </source>
</evidence>
<organism evidence="5 6">
    <name type="scientific">Nelumbo nucifera</name>
    <name type="common">Sacred lotus</name>
    <dbReference type="NCBI Taxonomy" id="4432"/>
    <lineage>
        <taxon>Eukaryota</taxon>
        <taxon>Viridiplantae</taxon>
        <taxon>Streptophyta</taxon>
        <taxon>Embryophyta</taxon>
        <taxon>Tracheophyta</taxon>
        <taxon>Spermatophyta</taxon>
        <taxon>Magnoliopsida</taxon>
        <taxon>Proteales</taxon>
        <taxon>Nelumbonaceae</taxon>
        <taxon>Nelumbo</taxon>
    </lineage>
</organism>
<dbReference type="InterPro" id="IPR039633">
    <property type="entry name" value="PAP"/>
</dbReference>
<evidence type="ECO:0000313" key="5">
    <source>
        <dbReference type="Proteomes" id="UP000189703"/>
    </source>
</evidence>
<evidence type="ECO:0000256" key="2">
    <source>
        <dbReference type="ARBA" id="ARBA00022640"/>
    </source>
</evidence>
<dbReference type="GeneID" id="104603557"/>
<evidence type="ECO:0000259" key="4">
    <source>
        <dbReference type="Pfam" id="PF04755"/>
    </source>
</evidence>
<evidence type="ECO:0000256" key="1">
    <source>
        <dbReference type="ARBA" id="ARBA00004474"/>
    </source>
</evidence>
<dbReference type="RefSeq" id="XP_010265927.1">
    <property type="nucleotide sequence ID" value="XM_010267625.2"/>
</dbReference>
<proteinExistence type="predicted"/>
<reference evidence="6" key="1">
    <citation type="submission" date="2025-08" db="UniProtKB">
        <authorList>
            <consortium name="RefSeq"/>
        </authorList>
    </citation>
    <scope>IDENTIFICATION</scope>
</reference>
<dbReference type="InterPro" id="IPR006843">
    <property type="entry name" value="PAP/fibrillin_dom"/>
</dbReference>
<sequence>MAVDAAKLAFHPTFSPALAPCAPRNRLRSAKPFKSSLRKLLCPPLSSSLVEEQQVSFTEPESALVDALIGVQGRGRSASPEQLKEVERAVQILEGLEGIPDPTSSSLIEGRWQLMFTTRPGTASPIQRTFVGVDFFSVFQEVYLRTNDPRVSNIVKFSDAVGELKVEAVASIKDGKRILFRFDRAAFSFKFLPFKVPYPVPFRLLGEEAKGWLDTTYLSQSGNIRISRGNKTETDSWLENAANGLMGNQIVRENGQMKFLVDILLGFKFSMTGNIIKSDTNKYDVTMDDAAILAGPFGLPMEMTSKFNLELLYTDDKIRITRGYNKIVFVHLRIGRSKQK</sequence>
<dbReference type="OrthoDB" id="348976at2759"/>
<gene>
    <name evidence="6" type="primary">LOC104603557</name>
</gene>
<dbReference type="GO" id="GO:0009536">
    <property type="term" value="C:plastid"/>
    <property type="evidence" value="ECO:0007669"/>
    <property type="project" value="UniProtKB-SubCell"/>
</dbReference>
<comment type="subcellular location">
    <subcellularLocation>
        <location evidence="1">Plastid</location>
    </subcellularLocation>
</comment>
<dbReference type="AlphaFoldDB" id="A0A1U8AED4"/>
<keyword evidence="2" id="KW-0934">Plastid</keyword>
<protein>
    <submittedName>
        <fullName evidence="6">Probable plastid-lipid-associated protein 12, chloroplastic isoform X2</fullName>
    </submittedName>
</protein>